<proteinExistence type="inferred from homology"/>
<evidence type="ECO:0000256" key="1">
    <source>
        <dbReference type="ARBA" id="ARBA00005990"/>
    </source>
</evidence>
<organism evidence="6 7">
    <name type="scientific">Mesorhizobium plurifarium</name>
    <dbReference type="NCBI Taxonomy" id="69974"/>
    <lineage>
        <taxon>Bacteria</taxon>
        <taxon>Pseudomonadati</taxon>
        <taxon>Pseudomonadota</taxon>
        <taxon>Alphaproteobacteria</taxon>
        <taxon>Hyphomicrobiales</taxon>
        <taxon>Phyllobacteriaceae</taxon>
        <taxon>Mesorhizobium</taxon>
    </lineage>
</organism>
<keyword evidence="4 6" id="KW-0560">Oxidoreductase</keyword>
<dbReference type="Pfam" id="PF03358">
    <property type="entry name" value="FMN_red"/>
    <property type="match status" value="1"/>
</dbReference>
<dbReference type="SUPFAM" id="SSF52218">
    <property type="entry name" value="Flavoproteins"/>
    <property type="match status" value="1"/>
</dbReference>
<dbReference type="PANTHER" id="PTHR43408">
    <property type="entry name" value="FMN REDUCTASE (NADPH)"/>
    <property type="match status" value="1"/>
</dbReference>
<gene>
    <name evidence="6" type="primary">msuE</name>
    <name evidence="6" type="ORF">MPL1032_130085</name>
</gene>
<dbReference type="InterPro" id="IPR029039">
    <property type="entry name" value="Flavoprotein-like_sf"/>
</dbReference>
<sequence>MGTIVGISGNFSRPSKTRKLVETIVEAAATELGWESQVFDLVDAGPPLGATFGRKNAPSEIDRIWTAIETCDALVVGSPVYKASYTGLLKHLFDIIDMNALRGRPVLVAATAKAPSHELMIDHQFRPLFAFFRAIVVPGSVFALDQDFGPENEPTEGLRQRIASAVGTLVAVVR</sequence>
<dbReference type="AlphaFoldDB" id="A0A0K2VQ97"/>
<evidence type="ECO:0000313" key="7">
    <source>
        <dbReference type="Proteomes" id="UP000182888"/>
    </source>
</evidence>
<protein>
    <submittedName>
        <fullName evidence="6">FMN reductase (NADPH)</fullName>
        <ecNumber evidence="6">1.5.1.38</ecNumber>
    </submittedName>
</protein>
<reference evidence="7" key="1">
    <citation type="submission" date="2014-08" db="EMBL/GenBank/DDBJ databases">
        <authorList>
            <person name="Edwards T."/>
        </authorList>
    </citation>
    <scope>NUCLEOTIDE SEQUENCE [LARGE SCALE GENOMIC DNA]</scope>
</reference>
<dbReference type="Proteomes" id="UP000182888">
    <property type="component" value="Unassembled WGS sequence"/>
</dbReference>
<keyword evidence="3" id="KW-0288">FMN</keyword>
<dbReference type="GO" id="GO:0052873">
    <property type="term" value="F:FMN reductase (NADPH) activity"/>
    <property type="evidence" value="ECO:0007669"/>
    <property type="project" value="UniProtKB-EC"/>
</dbReference>
<name>A0A0K2VQ97_MESPL</name>
<evidence type="ECO:0000256" key="4">
    <source>
        <dbReference type="ARBA" id="ARBA00023002"/>
    </source>
</evidence>
<evidence type="ECO:0000256" key="2">
    <source>
        <dbReference type="ARBA" id="ARBA00022630"/>
    </source>
</evidence>
<dbReference type="PANTHER" id="PTHR43408:SF2">
    <property type="entry name" value="FMN REDUCTASE (NADPH)"/>
    <property type="match status" value="1"/>
</dbReference>
<dbReference type="EMBL" id="CCND01000005">
    <property type="protein sequence ID" value="CDX51005.1"/>
    <property type="molecule type" value="Genomic_DNA"/>
</dbReference>
<dbReference type="InterPro" id="IPR005025">
    <property type="entry name" value="FMN_Rdtase-like_dom"/>
</dbReference>
<comment type="similarity">
    <text evidence="1">Belongs to the SsuE family.</text>
</comment>
<evidence type="ECO:0000259" key="5">
    <source>
        <dbReference type="Pfam" id="PF03358"/>
    </source>
</evidence>
<evidence type="ECO:0000313" key="6">
    <source>
        <dbReference type="EMBL" id="CDX51005.1"/>
    </source>
</evidence>
<evidence type="ECO:0000256" key="3">
    <source>
        <dbReference type="ARBA" id="ARBA00022643"/>
    </source>
</evidence>
<accession>A0A0K2VQ97</accession>
<dbReference type="EC" id="1.5.1.38" evidence="6"/>
<dbReference type="InterPro" id="IPR051814">
    <property type="entry name" value="NAD(P)H-dep_FMN_reductase"/>
</dbReference>
<dbReference type="Gene3D" id="3.40.50.360">
    <property type="match status" value="1"/>
</dbReference>
<feature type="domain" description="NADPH-dependent FMN reductase-like" evidence="5">
    <location>
        <begin position="4"/>
        <end position="147"/>
    </location>
</feature>
<keyword evidence="2" id="KW-0285">Flavoprotein</keyword>